<dbReference type="Pfam" id="PF00583">
    <property type="entry name" value="Acetyltransf_1"/>
    <property type="match status" value="1"/>
</dbReference>
<evidence type="ECO:0000313" key="4">
    <source>
        <dbReference type="EMBL" id="MEJ8675588.1"/>
    </source>
</evidence>
<keyword evidence="2 4" id="KW-0012">Acyltransferase</keyword>
<organism evidence="4 5">
    <name type="scientific">Chromobacterium amazonense</name>
    <dbReference type="NCBI Taxonomy" id="1382803"/>
    <lineage>
        <taxon>Bacteria</taxon>
        <taxon>Pseudomonadati</taxon>
        <taxon>Pseudomonadota</taxon>
        <taxon>Betaproteobacteria</taxon>
        <taxon>Neisseriales</taxon>
        <taxon>Chromobacteriaceae</taxon>
        <taxon>Chromobacterium</taxon>
    </lineage>
</organism>
<comment type="caution">
    <text evidence="4">The sequence shown here is derived from an EMBL/GenBank/DDBJ whole genome shotgun (WGS) entry which is preliminary data.</text>
</comment>
<dbReference type="GO" id="GO:0016746">
    <property type="term" value="F:acyltransferase activity"/>
    <property type="evidence" value="ECO:0007669"/>
    <property type="project" value="UniProtKB-KW"/>
</dbReference>
<dbReference type="InterPro" id="IPR016181">
    <property type="entry name" value="Acyl_CoA_acyltransferase"/>
</dbReference>
<dbReference type="PANTHER" id="PTHR43877">
    <property type="entry name" value="AMINOALKYLPHOSPHONATE N-ACETYLTRANSFERASE-RELATED-RELATED"/>
    <property type="match status" value="1"/>
</dbReference>
<proteinExistence type="predicted"/>
<dbReference type="Proteomes" id="UP001224516">
    <property type="component" value="Unassembled WGS sequence"/>
</dbReference>
<evidence type="ECO:0000256" key="2">
    <source>
        <dbReference type="ARBA" id="ARBA00023315"/>
    </source>
</evidence>
<dbReference type="InterPro" id="IPR000182">
    <property type="entry name" value="GNAT_dom"/>
</dbReference>
<gene>
    <name evidence="4" type="ORF">QCL97_012705</name>
</gene>
<sequence length="183" mass="20088">MASNVEIKARVADIDALERKAEAWAGQAPSSGPRLTIALERPDQPEVMALIDELDAYQKPLYPAESHHGVDVAALLRPEVAFAVARDETGAAVGCGAVWCTAEYAELKRMFVRPQCRGRGAARSVLAFLERQAQARGCAAMTLETGIHQHEAIALYQRAGYDFCPPFGSYREDPYSVFMRKAF</sequence>
<evidence type="ECO:0000259" key="3">
    <source>
        <dbReference type="PROSITE" id="PS51186"/>
    </source>
</evidence>
<dbReference type="CDD" id="cd04301">
    <property type="entry name" value="NAT_SF"/>
    <property type="match status" value="1"/>
</dbReference>
<evidence type="ECO:0000313" key="5">
    <source>
        <dbReference type="Proteomes" id="UP001224516"/>
    </source>
</evidence>
<feature type="domain" description="N-acetyltransferase" evidence="3">
    <location>
        <begin position="38"/>
        <end position="183"/>
    </location>
</feature>
<dbReference type="PROSITE" id="PS51186">
    <property type="entry name" value="GNAT"/>
    <property type="match status" value="1"/>
</dbReference>
<dbReference type="EC" id="2.3.1.-" evidence="4"/>
<dbReference type="EMBL" id="JAVFJF020000025">
    <property type="protein sequence ID" value="MEJ8675588.1"/>
    <property type="molecule type" value="Genomic_DNA"/>
</dbReference>
<reference evidence="4 5" key="1">
    <citation type="submission" date="2023-12" db="EMBL/GenBank/DDBJ databases">
        <title>Evaluation and characterization of a potential secondary metabolite violacein from indigenous Chromobacterium amazonense SAM215.</title>
        <authorList>
            <person name="Tarafdar M.R."/>
            <person name="Abedin S.M."/>
            <person name="Atiqua A."/>
            <person name="Saha A."/>
            <person name="Khan S.N."/>
        </authorList>
    </citation>
    <scope>NUCLEOTIDE SEQUENCE [LARGE SCALE GENOMIC DNA]</scope>
    <source>
        <strain evidence="4 5">SAM215</strain>
    </source>
</reference>
<dbReference type="InterPro" id="IPR050832">
    <property type="entry name" value="Bact_Acetyltransf"/>
</dbReference>
<dbReference type="SUPFAM" id="SSF55729">
    <property type="entry name" value="Acyl-CoA N-acyltransferases (Nat)"/>
    <property type="match status" value="1"/>
</dbReference>
<keyword evidence="5" id="KW-1185">Reference proteome</keyword>
<dbReference type="PANTHER" id="PTHR43877:SF2">
    <property type="entry name" value="AMINOALKYLPHOSPHONATE N-ACETYLTRANSFERASE-RELATED"/>
    <property type="match status" value="1"/>
</dbReference>
<accession>A0ABU8V325</accession>
<evidence type="ECO:0000256" key="1">
    <source>
        <dbReference type="ARBA" id="ARBA00022679"/>
    </source>
</evidence>
<name>A0ABU8V325_9NEIS</name>
<dbReference type="RefSeq" id="WP_307913844.1">
    <property type="nucleotide sequence ID" value="NZ_JAVFJF020000025.1"/>
</dbReference>
<keyword evidence="1 4" id="KW-0808">Transferase</keyword>
<protein>
    <submittedName>
        <fullName evidence="4">GNAT family N-acetyltransferase</fullName>
        <ecNumber evidence="4">2.3.1.-</ecNumber>
    </submittedName>
</protein>
<dbReference type="Gene3D" id="3.40.630.30">
    <property type="match status" value="1"/>
</dbReference>